<dbReference type="SUPFAM" id="SSF55729">
    <property type="entry name" value="Acyl-CoA N-acyltransferases (Nat)"/>
    <property type="match status" value="1"/>
</dbReference>
<evidence type="ECO:0000313" key="3">
    <source>
        <dbReference type="Proteomes" id="UP000316416"/>
    </source>
</evidence>
<dbReference type="EMBL" id="CP045503">
    <property type="protein sequence ID" value="QPG58790.1"/>
    <property type="molecule type" value="Genomic_DNA"/>
</dbReference>
<sequence>MYSVIPYQAAYAPSVSQLFHDAIHAIDESQYSAADKSAWSAKPRSAYHWHKRMSQTKAWLVVDSSVISAGKHICCGFTNIETGYYGQGYIDSLYVHPAHQGEGLAKSLYETMEVWARAQGYTDLTVDASRLSKSLFLSYGFKVNHKSYQEKLGQIIMGYLMSKPLTDLKRQRCHTQGLT</sequence>
<gene>
    <name evidence="2" type="ORF">FM038_016210</name>
</gene>
<dbReference type="Pfam" id="PF13673">
    <property type="entry name" value="Acetyltransf_10"/>
    <property type="match status" value="1"/>
</dbReference>
<dbReference type="Proteomes" id="UP000316416">
    <property type="component" value="Chromosome"/>
</dbReference>
<accession>A0ABX6V822</accession>
<reference evidence="2" key="1">
    <citation type="submission" date="2021-07" db="EMBL/GenBank/DDBJ databases">
        <title>Shewanella sp. YLB-07 whole genome sequence.</title>
        <authorList>
            <person name="Yu L."/>
        </authorList>
    </citation>
    <scope>NUCLEOTIDE SEQUENCE</scope>
    <source>
        <strain evidence="2">YLB-08</strain>
    </source>
</reference>
<dbReference type="InterPro" id="IPR016181">
    <property type="entry name" value="Acyl_CoA_acyltransferase"/>
</dbReference>
<dbReference type="Gene3D" id="3.40.630.30">
    <property type="match status" value="1"/>
</dbReference>
<evidence type="ECO:0000313" key="2">
    <source>
        <dbReference type="EMBL" id="QPG58790.1"/>
    </source>
</evidence>
<evidence type="ECO:0000259" key="1">
    <source>
        <dbReference type="PROSITE" id="PS51186"/>
    </source>
</evidence>
<dbReference type="InterPro" id="IPR000182">
    <property type="entry name" value="GNAT_dom"/>
</dbReference>
<dbReference type="PANTHER" id="PTHR43451">
    <property type="entry name" value="ACETYLTRANSFERASE (GNAT) FAMILY PROTEIN"/>
    <property type="match status" value="1"/>
</dbReference>
<dbReference type="InterPro" id="IPR052564">
    <property type="entry name" value="N-acetyltrans/Recomb-assoc"/>
</dbReference>
<organism evidence="2 3">
    <name type="scientific">Shewanella eurypsychrophilus</name>
    <dbReference type="NCBI Taxonomy" id="2593656"/>
    <lineage>
        <taxon>Bacteria</taxon>
        <taxon>Pseudomonadati</taxon>
        <taxon>Pseudomonadota</taxon>
        <taxon>Gammaproteobacteria</taxon>
        <taxon>Alteromonadales</taxon>
        <taxon>Shewanellaceae</taxon>
        <taxon>Shewanella</taxon>
    </lineage>
</organism>
<protein>
    <submittedName>
        <fullName evidence="2">GNAT family N-acetyltransferase</fullName>
        <ecNumber evidence="2">2.3.1.-</ecNumber>
    </submittedName>
</protein>
<dbReference type="RefSeq" id="WP_142874411.1">
    <property type="nucleotide sequence ID" value="NZ_CP045503.2"/>
</dbReference>
<feature type="domain" description="N-acetyltransferase" evidence="1">
    <location>
        <begin position="13"/>
        <end position="166"/>
    </location>
</feature>
<dbReference type="CDD" id="cd04301">
    <property type="entry name" value="NAT_SF"/>
    <property type="match status" value="1"/>
</dbReference>
<proteinExistence type="predicted"/>
<dbReference type="PANTHER" id="PTHR43451:SF1">
    <property type="entry name" value="ACETYLTRANSFERASE"/>
    <property type="match status" value="1"/>
</dbReference>
<keyword evidence="2" id="KW-0808">Transferase</keyword>
<keyword evidence="2" id="KW-0012">Acyltransferase</keyword>
<keyword evidence="3" id="KW-1185">Reference proteome</keyword>
<dbReference type="PROSITE" id="PS51186">
    <property type="entry name" value="GNAT"/>
    <property type="match status" value="1"/>
</dbReference>
<dbReference type="GO" id="GO:0016746">
    <property type="term" value="F:acyltransferase activity"/>
    <property type="evidence" value="ECO:0007669"/>
    <property type="project" value="UniProtKB-KW"/>
</dbReference>
<name>A0ABX6V822_9GAMM</name>
<dbReference type="EC" id="2.3.1.-" evidence="2"/>